<evidence type="ECO:0000256" key="1">
    <source>
        <dbReference type="SAM" id="Phobius"/>
    </source>
</evidence>
<sequence length="419" mass="48512">MSDKPALNSGVLYISYDGLLEPLGQSQVFQYLNQLAKEYPITLVTYEKPEDWAKTKERNVFIEKVRAAGIRWIPLRYHQRPTAPATAYDLAVGFLVCIYLVIRYRIKLVHVRSYVPAVLGLLLKHIFGVRFIFDMRGFWVDERIDAEIWTENSRLYKIAKWFERQFLTHADVVVSLTHAGVKVMQKFPYLQENTPRFEVIPTCTNLEIFYPRFNIQNRQDRPFTLGYVGSVGGWYLFDIVLECLKELLEIRPNARLLILNRNQGDYIRNRLNFYGINEHLVELKTVFYNQVAEEMHQMDAGIFFIKPVFSKQASAATKLGEFLGCGIPCLSNDGVGDMTEILEENKAGVILREFGPQAQILAVQQLLQLVEDPRVGDRCVATAHRYFSLEQGVKSYNQIYQSLYNPTFSIEEELNHEKN</sequence>
<evidence type="ECO:0000259" key="2">
    <source>
        <dbReference type="Pfam" id="PF00534"/>
    </source>
</evidence>
<evidence type="ECO:0000259" key="3">
    <source>
        <dbReference type="Pfam" id="PF13579"/>
    </source>
</evidence>
<feature type="transmembrane region" description="Helical" evidence="1">
    <location>
        <begin position="114"/>
        <end position="133"/>
    </location>
</feature>
<comment type="caution">
    <text evidence="4">The sequence shown here is derived from an EMBL/GenBank/DDBJ whole genome shotgun (WGS) entry which is preliminary data.</text>
</comment>
<keyword evidence="5" id="KW-1185">Reference proteome</keyword>
<keyword evidence="1" id="KW-1133">Transmembrane helix</keyword>
<dbReference type="RefSeq" id="WP_207086432.1">
    <property type="nucleotide sequence ID" value="NZ_JAFLQW010000046.1"/>
</dbReference>
<dbReference type="Pfam" id="PF13579">
    <property type="entry name" value="Glyco_trans_4_4"/>
    <property type="match status" value="1"/>
</dbReference>
<evidence type="ECO:0000313" key="4">
    <source>
        <dbReference type="EMBL" id="MBO0347855.1"/>
    </source>
</evidence>
<name>A0ABS3FLA4_9CYAN</name>
<keyword evidence="1" id="KW-0812">Transmembrane</keyword>
<proteinExistence type="predicted"/>
<dbReference type="Gene3D" id="3.40.50.2000">
    <property type="entry name" value="Glycogen Phosphorylase B"/>
    <property type="match status" value="2"/>
</dbReference>
<keyword evidence="1" id="KW-0472">Membrane</keyword>
<dbReference type="EMBL" id="JAFLQW010000046">
    <property type="protein sequence ID" value="MBO0347855.1"/>
    <property type="molecule type" value="Genomic_DNA"/>
</dbReference>
<gene>
    <name evidence="4" type="ORF">J0895_01770</name>
</gene>
<organism evidence="4 5">
    <name type="scientific">Phormidium pseudopriestleyi FRX01</name>
    <dbReference type="NCBI Taxonomy" id="1759528"/>
    <lineage>
        <taxon>Bacteria</taxon>
        <taxon>Bacillati</taxon>
        <taxon>Cyanobacteriota</taxon>
        <taxon>Cyanophyceae</taxon>
        <taxon>Oscillatoriophycideae</taxon>
        <taxon>Oscillatoriales</taxon>
        <taxon>Oscillatoriaceae</taxon>
        <taxon>Phormidium</taxon>
    </lineage>
</organism>
<evidence type="ECO:0000313" key="5">
    <source>
        <dbReference type="Proteomes" id="UP000664844"/>
    </source>
</evidence>
<feature type="domain" description="Glycosyl transferase family 1" evidence="2">
    <location>
        <begin position="215"/>
        <end position="369"/>
    </location>
</feature>
<reference evidence="4 5" key="1">
    <citation type="submission" date="2021-03" db="EMBL/GenBank/DDBJ databases">
        <title>Metabolic Capacity of the Antarctic Cyanobacterium Phormidium pseudopriestleyi that Sustains Oxygenic Photosynthesis in the Presence of Hydrogen Sulfide.</title>
        <authorList>
            <person name="Lumian J.E."/>
            <person name="Jungblut A.D."/>
            <person name="Dillon M.L."/>
            <person name="Hawes I."/>
            <person name="Doran P.T."/>
            <person name="Mackey T.J."/>
            <person name="Dick G.J."/>
            <person name="Grettenberger C.L."/>
            <person name="Sumner D.Y."/>
        </authorList>
    </citation>
    <scope>NUCLEOTIDE SEQUENCE [LARGE SCALE GENOMIC DNA]</scope>
    <source>
        <strain evidence="4 5">FRX01</strain>
    </source>
</reference>
<feature type="transmembrane region" description="Helical" evidence="1">
    <location>
        <begin position="85"/>
        <end position="102"/>
    </location>
</feature>
<dbReference type="InterPro" id="IPR001296">
    <property type="entry name" value="Glyco_trans_1"/>
</dbReference>
<accession>A0ABS3FLA4</accession>
<dbReference type="Proteomes" id="UP000664844">
    <property type="component" value="Unassembled WGS sequence"/>
</dbReference>
<feature type="domain" description="Glycosyltransferase subfamily 4-like N-terminal" evidence="3">
    <location>
        <begin position="36"/>
        <end position="179"/>
    </location>
</feature>
<dbReference type="PANTHER" id="PTHR12526:SF636">
    <property type="entry name" value="BLL3647 PROTEIN"/>
    <property type="match status" value="1"/>
</dbReference>
<dbReference type="PANTHER" id="PTHR12526">
    <property type="entry name" value="GLYCOSYLTRANSFERASE"/>
    <property type="match status" value="1"/>
</dbReference>
<dbReference type="InterPro" id="IPR028098">
    <property type="entry name" value="Glyco_trans_4-like_N"/>
</dbReference>
<dbReference type="SUPFAM" id="SSF53756">
    <property type="entry name" value="UDP-Glycosyltransferase/glycogen phosphorylase"/>
    <property type="match status" value="1"/>
</dbReference>
<protein>
    <submittedName>
        <fullName evidence="4">Glycosyltransferase</fullName>
    </submittedName>
</protein>
<dbReference type="Pfam" id="PF00534">
    <property type="entry name" value="Glycos_transf_1"/>
    <property type="match status" value="1"/>
</dbReference>